<reference evidence="4 5" key="1">
    <citation type="submission" date="2018-10" db="EMBL/GenBank/DDBJ databases">
        <title>Draft genome sequence for the type isolate of Erwinia psidii, agent causal of bacterial blight in guava (Psidium guajava) and wilt and die-back of Eucalyptus spp.</title>
        <authorList>
            <person name="Hermenegildo P.S."/>
            <person name="Santos S.A."/>
            <person name="Guimaraes L.M.S."/>
            <person name="Vidigal P.M.P."/>
            <person name="Pereira I.C."/>
            <person name="Badel J.L."/>
            <person name="Alfenas-Zerbini P."/>
            <person name="Ferreira M.A.S.V."/>
            <person name="Alfenas A.C."/>
        </authorList>
    </citation>
    <scope>NUCLEOTIDE SEQUENCE [LARGE SCALE GENOMIC DNA]</scope>
    <source>
        <strain evidence="4 5">IBSBF 435</strain>
    </source>
</reference>
<keyword evidence="5" id="KW-1185">Reference proteome</keyword>
<feature type="domain" description="Opacity-associated protein A LysM-like" evidence="2">
    <location>
        <begin position="141"/>
        <end position="224"/>
    </location>
</feature>
<evidence type="ECO:0000313" key="4">
    <source>
        <dbReference type="EMBL" id="RQM38011.1"/>
    </source>
</evidence>
<protein>
    <submittedName>
        <fullName evidence="4">Opacity-associated protein A</fullName>
    </submittedName>
</protein>
<dbReference type="GO" id="GO:0042834">
    <property type="term" value="F:peptidoglycan binding"/>
    <property type="evidence" value="ECO:0007669"/>
    <property type="project" value="InterPro"/>
</dbReference>
<accession>A0A3N6SH15</accession>
<feature type="domain" description="Opacity-associated protein A-like N-terminal" evidence="3">
    <location>
        <begin position="65"/>
        <end position="92"/>
    </location>
</feature>
<dbReference type="Gene3D" id="3.10.450.350">
    <property type="match status" value="1"/>
</dbReference>
<dbReference type="EMBL" id="RHHM01000008">
    <property type="protein sequence ID" value="RQM38011.1"/>
    <property type="molecule type" value="Genomic_DNA"/>
</dbReference>
<feature type="region of interest" description="Disordered" evidence="1">
    <location>
        <begin position="97"/>
        <end position="141"/>
    </location>
</feature>
<dbReference type="InterPro" id="IPR007340">
    <property type="entry name" value="LysM_Opacity-associatedA"/>
</dbReference>
<gene>
    <name evidence="4" type="ORF">EB241_12075</name>
</gene>
<proteinExistence type="predicted"/>
<dbReference type="Pfam" id="PF08525">
    <property type="entry name" value="OapA_N"/>
    <property type="match status" value="1"/>
</dbReference>
<dbReference type="OrthoDB" id="6398769at2"/>
<dbReference type="Pfam" id="PF04225">
    <property type="entry name" value="LysM_OapA"/>
    <property type="match status" value="1"/>
</dbReference>
<evidence type="ECO:0000256" key="1">
    <source>
        <dbReference type="SAM" id="MobiDB-lite"/>
    </source>
</evidence>
<name>A0A3N6SH15_9GAMM</name>
<evidence type="ECO:0000259" key="3">
    <source>
        <dbReference type="Pfam" id="PF08525"/>
    </source>
</evidence>
<comment type="caution">
    <text evidence="4">The sequence shown here is derived from an EMBL/GenBank/DDBJ whole genome shotgun (WGS) entry which is preliminary data.</text>
</comment>
<dbReference type="AlphaFoldDB" id="A0A3N6SH15"/>
<evidence type="ECO:0000259" key="2">
    <source>
        <dbReference type="Pfam" id="PF04225"/>
    </source>
</evidence>
<evidence type="ECO:0000313" key="5">
    <source>
        <dbReference type="Proteomes" id="UP000279457"/>
    </source>
</evidence>
<sequence length="225" mass="25027">MGHPAQRQRKSQPLSLNGMLHRLAQSSLFARGSRQEDKSMPSAPLTERIALWFHKIWLLPDAARWMDPLPSFHRRGIIVAVSVIVLAFLWPSATHEQRQPVINSSRPAISTPPMQAELRDQQGTTRQQAIPRATDGDSQGQWHSYQIASGQTLAQLFRDHNLAVNDVFAMAQGEGNDKPLSNLQSGQTVKIRQNEQGVVTGLTVDGVNGQILFTRQSDGTFLRAH</sequence>
<dbReference type="Proteomes" id="UP000279457">
    <property type="component" value="Unassembled WGS sequence"/>
</dbReference>
<dbReference type="InterPro" id="IPR013731">
    <property type="entry name" value="OapA_N"/>
</dbReference>
<organism evidence="4 5">
    <name type="scientific">Erwinia psidii</name>
    <dbReference type="NCBI Taxonomy" id="69224"/>
    <lineage>
        <taxon>Bacteria</taxon>
        <taxon>Pseudomonadati</taxon>
        <taxon>Pseudomonadota</taxon>
        <taxon>Gammaproteobacteria</taxon>
        <taxon>Enterobacterales</taxon>
        <taxon>Erwiniaceae</taxon>
        <taxon>Erwinia</taxon>
    </lineage>
</organism>